<evidence type="ECO:0000256" key="1">
    <source>
        <dbReference type="SAM" id="MobiDB-lite"/>
    </source>
</evidence>
<sequence>MTEQIEAFEPVASDDYDQELTCLEPPVEA</sequence>
<protein>
    <submittedName>
        <fullName evidence="2">Uncharacterized protein</fullName>
    </submittedName>
</protein>
<feature type="region of interest" description="Disordered" evidence="1">
    <location>
        <begin position="1"/>
        <end position="29"/>
    </location>
</feature>
<dbReference type="EMBL" id="LT607733">
    <property type="protein sequence ID" value="SCG18557.1"/>
    <property type="molecule type" value="Genomic_DNA"/>
</dbReference>
<evidence type="ECO:0000313" key="2">
    <source>
        <dbReference type="EMBL" id="SCG18557.1"/>
    </source>
</evidence>
<proteinExistence type="predicted"/>
<dbReference type="AlphaFoldDB" id="A0A1C5GFM7"/>
<gene>
    <name evidence="2" type="ORF">GA0070610_4903</name>
</gene>
<reference evidence="2 3" key="1">
    <citation type="submission" date="2016-06" db="EMBL/GenBank/DDBJ databases">
        <authorList>
            <person name="Kjaerup R.B."/>
            <person name="Dalgaard T.S."/>
            <person name="Juul-Madsen H.R."/>
        </authorList>
    </citation>
    <scope>NUCLEOTIDE SEQUENCE [LARGE SCALE GENOMIC DNA]</scope>
    <source>
        <strain evidence="2 3">DSM 43913</strain>
    </source>
</reference>
<accession>A0A1C5GFM7</accession>
<evidence type="ECO:0000313" key="3">
    <source>
        <dbReference type="Proteomes" id="UP000198251"/>
    </source>
</evidence>
<name>A0A1C5GFM7_MICEH</name>
<organism evidence="2 3">
    <name type="scientific">Micromonospora echinofusca</name>
    <dbReference type="NCBI Taxonomy" id="47858"/>
    <lineage>
        <taxon>Bacteria</taxon>
        <taxon>Bacillati</taxon>
        <taxon>Actinomycetota</taxon>
        <taxon>Actinomycetes</taxon>
        <taxon>Micromonosporales</taxon>
        <taxon>Micromonosporaceae</taxon>
        <taxon>Micromonospora</taxon>
    </lineage>
</organism>
<dbReference type="Proteomes" id="UP000198251">
    <property type="component" value="Chromosome I"/>
</dbReference>
<keyword evidence="3" id="KW-1185">Reference proteome</keyword>